<reference evidence="3" key="1">
    <citation type="journal article" date="2020" name="Stud. Mycol.">
        <title>101 Dothideomycetes genomes: a test case for predicting lifestyles and emergence of pathogens.</title>
        <authorList>
            <person name="Haridas S."/>
            <person name="Albert R."/>
            <person name="Binder M."/>
            <person name="Bloem J."/>
            <person name="Labutti K."/>
            <person name="Salamov A."/>
            <person name="Andreopoulos B."/>
            <person name="Baker S."/>
            <person name="Barry K."/>
            <person name="Bills G."/>
            <person name="Bluhm B."/>
            <person name="Cannon C."/>
            <person name="Castanera R."/>
            <person name="Culley D."/>
            <person name="Daum C."/>
            <person name="Ezra D."/>
            <person name="Gonzalez J."/>
            <person name="Henrissat B."/>
            <person name="Kuo A."/>
            <person name="Liang C."/>
            <person name="Lipzen A."/>
            <person name="Lutzoni F."/>
            <person name="Magnuson J."/>
            <person name="Mondo S."/>
            <person name="Nolan M."/>
            <person name="Ohm R."/>
            <person name="Pangilinan J."/>
            <person name="Park H.-J."/>
            <person name="Ramirez L."/>
            <person name="Alfaro M."/>
            <person name="Sun H."/>
            <person name="Tritt A."/>
            <person name="Yoshinaga Y."/>
            <person name="Zwiers L.-H."/>
            <person name="Turgeon B."/>
            <person name="Goodwin S."/>
            <person name="Spatafora J."/>
            <person name="Crous P."/>
            <person name="Grigoriev I."/>
        </authorList>
    </citation>
    <scope>NUCLEOTIDE SEQUENCE</scope>
    <source>
        <strain evidence="3">CBS 130266</strain>
    </source>
</reference>
<keyword evidence="4" id="KW-1185">Reference proteome</keyword>
<comment type="caution">
    <text evidence="3">The sequence shown here is derived from an EMBL/GenBank/DDBJ whole genome shotgun (WGS) entry which is preliminary data.</text>
</comment>
<dbReference type="InterPro" id="IPR002190">
    <property type="entry name" value="MHD_dom"/>
</dbReference>
<dbReference type="EMBL" id="MU007018">
    <property type="protein sequence ID" value="KAF2433963.1"/>
    <property type="molecule type" value="Genomic_DNA"/>
</dbReference>
<dbReference type="OrthoDB" id="205198at2759"/>
<organism evidence="3 4">
    <name type="scientific">Tothia fuscella</name>
    <dbReference type="NCBI Taxonomy" id="1048955"/>
    <lineage>
        <taxon>Eukaryota</taxon>
        <taxon>Fungi</taxon>
        <taxon>Dikarya</taxon>
        <taxon>Ascomycota</taxon>
        <taxon>Pezizomycotina</taxon>
        <taxon>Dothideomycetes</taxon>
        <taxon>Pleosporomycetidae</taxon>
        <taxon>Venturiales</taxon>
        <taxon>Cylindrosympodiaceae</taxon>
        <taxon>Tothia</taxon>
    </lineage>
</organism>
<dbReference type="PANTHER" id="PTHR11736">
    <property type="entry name" value="MELANOMA-ASSOCIATED ANTIGEN MAGE ANTIGEN"/>
    <property type="match status" value="1"/>
</dbReference>
<dbReference type="InterPro" id="IPR041899">
    <property type="entry name" value="MAGE_WH2"/>
</dbReference>
<dbReference type="InterPro" id="IPR041898">
    <property type="entry name" value="MAGE_WH1"/>
</dbReference>
<dbReference type="SMART" id="SM01373">
    <property type="entry name" value="MAGE"/>
    <property type="match status" value="1"/>
</dbReference>
<dbReference type="Gene3D" id="1.10.10.1200">
    <property type="entry name" value="MAGE homology domain, winged helix WH1 motif"/>
    <property type="match status" value="1"/>
</dbReference>
<name>A0A9P4NZ16_9PEZI</name>
<dbReference type="PANTHER" id="PTHR11736:SF14">
    <property type="entry name" value="NSE3 HOMOLOG, SMC5-SMC6 COMPLEX COMPONENT"/>
    <property type="match status" value="1"/>
</dbReference>
<proteinExistence type="predicted"/>
<evidence type="ECO:0000259" key="2">
    <source>
        <dbReference type="SMART" id="SM01373"/>
    </source>
</evidence>
<dbReference type="GO" id="GO:0005634">
    <property type="term" value="C:nucleus"/>
    <property type="evidence" value="ECO:0007669"/>
    <property type="project" value="TreeGrafter"/>
</dbReference>
<feature type="region of interest" description="Disordered" evidence="1">
    <location>
        <begin position="1"/>
        <end position="53"/>
    </location>
</feature>
<dbReference type="Proteomes" id="UP000800235">
    <property type="component" value="Unassembled WGS sequence"/>
</dbReference>
<accession>A0A9P4NZ16</accession>
<dbReference type="Pfam" id="PF01454">
    <property type="entry name" value="MAGE"/>
    <property type="match status" value="1"/>
</dbReference>
<feature type="domain" description="MAGE" evidence="2">
    <location>
        <begin position="61"/>
        <end position="255"/>
    </location>
</feature>
<dbReference type="InterPro" id="IPR037445">
    <property type="entry name" value="MAGE"/>
</dbReference>
<protein>
    <submittedName>
        <fullName evidence="3">MAGE-domain-containing protein</fullName>
    </submittedName>
</protein>
<feature type="region of interest" description="Disordered" evidence="1">
    <location>
        <begin position="293"/>
        <end position="331"/>
    </location>
</feature>
<gene>
    <name evidence="3" type="ORF">EJ08DRAFT_668589</name>
</gene>
<evidence type="ECO:0000313" key="3">
    <source>
        <dbReference type="EMBL" id="KAF2433963.1"/>
    </source>
</evidence>
<feature type="compositionally biased region" description="Acidic residues" evidence="1">
    <location>
        <begin position="315"/>
        <end position="331"/>
    </location>
</feature>
<evidence type="ECO:0000256" key="1">
    <source>
        <dbReference type="SAM" id="MobiDB-lite"/>
    </source>
</evidence>
<sequence>MPRISRKRPAQDDDEAPELEPQPQHRRRRRSTSAESTQRPSRSDGEGEDNGTVTEQLARKLVRYALSCEYSRRPIRREEFAKQMGTHSTKFNAVYKEANLMLQDRFGMEMVQFAMKEKVTLKERRAAQQNAGRQQNTAKYYSLASTLPDKYRTALIMPPPRVPTSEEEATYVGLYTFIVSLIYLKGGNLDEAILDRTLQRVNADQSTPLGKTDELIKRMRKDGYITYIKDVRGDEDIGSYMVGPRAKTEIGGEGVGNLVRTVYGSNTEVAGLDKRLEKSLGIGNAASAQAVLERADAAQAGKKKRRTSSRRTQGEEEPEDEGELTLGEESD</sequence>
<dbReference type="AlphaFoldDB" id="A0A9P4NZ16"/>
<dbReference type="GO" id="GO:0006281">
    <property type="term" value="P:DNA repair"/>
    <property type="evidence" value="ECO:0007669"/>
    <property type="project" value="TreeGrafter"/>
</dbReference>
<evidence type="ECO:0000313" key="4">
    <source>
        <dbReference type="Proteomes" id="UP000800235"/>
    </source>
</evidence>
<dbReference type="Gene3D" id="1.10.10.1210">
    <property type="entry name" value="MAGE homology domain, winged helix WH2 motif"/>
    <property type="match status" value="1"/>
</dbReference>